<sequence>MDAKIQVSPNRTFLFANNSVFFLFDARIFNNINGLIQCIKN</sequence>
<keyword evidence="2" id="KW-1185">Reference proteome</keyword>
<dbReference type="AlphaFoldDB" id="G8UL68"/>
<accession>G8UL68</accession>
<dbReference type="STRING" id="203275.BFO_2544"/>
<name>G8UL68_TANFA</name>
<dbReference type="EMBL" id="CP003191">
    <property type="protein sequence ID" value="AEW19929.1"/>
    <property type="molecule type" value="Genomic_DNA"/>
</dbReference>
<organism evidence="1 2">
    <name type="scientific">Tannerella forsythia (strain ATCC 43037 / JCM 10827 / CCUG 21028 A / KCTC 5666 / FDC 338)</name>
    <name type="common">Bacteroides forsythus</name>
    <dbReference type="NCBI Taxonomy" id="203275"/>
    <lineage>
        <taxon>Bacteria</taxon>
        <taxon>Pseudomonadati</taxon>
        <taxon>Bacteroidota</taxon>
        <taxon>Bacteroidia</taxon>
        <taxon>Bacteroidales</taxon>
        <taxon>Tannerellaceae</taxon>
        <taxon>Tannerella</taxon>
    </lineage>
</organism>
<dbReference type="Proteomes" id="UP000005436">
    <property type="component" value="Chromosome"/>
</dbReference>
<protein>
    <submittedName>
        <fullName evidence="1">Uncharacterized protein</fullName>
    </submittedName>
</protein>
<dbReference type="KEGG" id="tfo:BFO_2544"/>
<proteinExistence type="predicted"/>
<evidence type="ECO:0000313" key="1">
    <source>
        <dbReference type="EMBL" id="AEW19929.1"/>
    </source>
</evidence>
<reference evidence="2" key="1">
    <citation type="submission" date="2011-12" db="EMBL/GenBank/DDBJ databases">
        <title>Complete sequence of Tannerella forsythia ATCC 43037.</title>
        <authorList>
            <person name="Dewhirst F."/>
            <person name="Tanner A."/>
            <person name="Izard J."/>
            <person name="Brinkac L."/>
            <person name="Durkin A.S."/>
            <person name="Hostetler J."/>
            <person name="Shetty J."/>
            <person name="Torralba M."/>
            <person name="Gill S."/>
            <person name="Nelson K."/>
        </authorList>
    </citation>
    <scope>NUCLEOTIDE SEQUENCE [LARGE SCALE GENOMIC DNA]</scope>
    <source>
        <strain evidence="2">ATCC 43037 / JCM 10827 / CCUG 33226 / KCTC 5666 / FDC 338</strain>
    </source>
</reference>
<dbReference type="HOGENOM" id="CLU_3277865_0_0_10"/>
<evidence type="ECO:0000313" key="2">
    <source>
        <dbReference type="Proteomes" id="UP000005436"/>
    </source>
</evidence>
<gene>
    <name evidence="1" type="ordered locus">BFO_2544</name>
</gene>